<evidence type="ECO:0000256" key="3">
    <source>
        <dbReference type="ARBA" id="ARBA00022692"/>
    </source>
</evidence>
<evidence type="ECO:0000256" key="1">
    <source>
        <dbReference type="ARBA" id="ARBA00004173"/>
    </source>
</evidence>
<evidence type="ECO:0000256" key="6">
    <source>
        <dbReference type="ARBA" id="ARBA00023128"/>
    </source>
</evidence>
<evidence type="ECO:0000256" key="4">
    <source>
        <dbReference type="ARBA" id="ARBA00022989"/>
    </source>
</evidence>
<keyword evidence="6" id="KW-0496">Mitochondrion</keyword>
<evidence type="ECO:0000256" key="5">
    <source>
        <dbReference type="ARBA" id="ARBA00023054"/>
    </source>
</evidence>
<dbReference type="VEuPathDB" id="FungiDB:HGUI_02630"/>
<dbReference type="AlphaFoldDB" id="A0A1L0FLI9"/>
<dbReference type="EMBL" id="FQNF01000050">
    <property type="protein sequence ID" value="SGZ40430.1"/>
    <property type="molecule type" value="Genomic_DNA"/>
</dbReference>
<comment type="subcellular location">
    <subcellularLocation>
        <location evidence="2">Membrane</location>
    </subcellularLocation>
    <subcellularLocation>
        <location evidence="1">Mitochondrion</location>
    </subcellularLocation>
</comment>
<dbReference type="Proteomes" id="UP000183365">
    <property type="component" value="Unassembled WGS sequence"/>
</dbReference>
<sequence>MLRIARILKYKHNNFRLYSLKPELPKVNNTNGVLEGSNMNEQYIADQLLKDQVFNKEQVDRLFEVFKKNMGAVTKKRIEKENLATREEIIKMIQIKTNSFNKIENEIIIDHLDKIKEYKQEIISLTSDLEKLQKNFNMEIRKCNGAFKLDLSLEKGRIKEINSLQELKIKDIDTKLSEEINNINTKIEANKTQLIQWMYTIVFAAIGIILAFFRLIS</sequence>
<evidence type="ECO:0000313" key="10">
    <source>
        <dbReference type="Proteomes" id="UP000183365"/>
    </source>
</evidence>
<dbReference type="GO" id="GO:0005739">
    <property type="term" value="C:mitochondrion"/>
    <property type="evidence" value="ECO:0007669"/>
    <property type="project" value="UniProtKB-SubCell"/>
</dbReference>
<evidence type="ECO:0000256" key="8">
    <source>
        <dbReference type="SAM" id="Phobius"/>
    </source>
</evidence>
<dbReference type="PANTHER" id="PTHR14360:SF1">
    <property type="entry name" value="PROTEIN FMP32, MITOCHONDRIAL"/>
    <property type="match status" value="1"/>
</dbReference>
<dbReference type="Pfam" id="PF07798">
    <property type="entry name" value="CCDC90-like"/>
    <property type="match status" value="1"/>
</dbReference>
<evidence type="ECO:0000256" key="7">
    <source>
        <dbReference type="ARBA" id="ARBA00023136"/>
    </source>
</evidence>
<keyword evidence="5" id="KW-0175">Coiled coil</keyword>
<keyword evidence="10" id="KW-1185">Reference proteome</keyword>
<name>A0A1L0FLI9_9ASCO</name>
<gene>
    <name evidence="9" type="ORF">HGUI_02630</name>
</gene>
<keyword evidence="4 8" id="KW-1133">Transmembrane helix</keyword>
<dbReference type="GO" id="GO:0016020">
    <property type="term" value="C:membrane"/>
    <property type="evidence" value="ECO:0007669"/>
    <property type="project" value="UniProtKB-SubCell"/>
</dbReference>
<dbReference type="InterPro" id="IPR024461">
    <property type="entry name" value="CCDC90-like"/>
</dbReference>
<keyword evidence="3 8" id="KW-0812">Transmembrane</keyword>
<evidence type="ECO:0008006" key="11">
    <source>
        <dbReference type="Google" id="ProtNLM"/>
    </source>
</evidence>
<proteinExistence type="predicted"/>
<protein>
    <recommendedName>
        <fullName evidence="11">Protein FMP32, mitochondrial</fullName>
    </recommendedName>
</protein>
<dbReference type="OrthoDB" id="3970580at2759"/>
<organism evidence="9 10">
    <name type="scientific">Hanseniaspora guilliermondii</name>
    <dbReference type="NCBI Taxonomy" id="56406"/>
    <lineage>
        <taxon>Eukaryota</taxon>
        <taxon>Fungi</taxon>
        <taxon>Dikarya</taxon>
        <taxon>Ascomycota</taxon>
        <taxon>Saccharomycotina</taxon>
        <taxon>Saccharomycetes</taxon>
        <taxon>Saccharomycodales</taxon>
        <taxon>Saccharomycodaceae</taxon>
        <taxon>Hanseniaspora</taxon>
    </lineage>
</organism>
<reference evidence="10" key="1">
    <citation type="submission" date="2016-11" db="EMBL/GenBank/DDBJ databases">
        <authorList>
            <person name="Guldener U."/>
        </authorList>
    </citation>
    <scope>NUCLEOTIDE SEQUENCE [LARGE SCALE GENOMIC DNA]</scope>
</reference>
<feature type="transmembrane region" description="Helical" evidence="8">
    <location>
        <begin position="197"/>
        <end position="216"/>
    </location>
</feature>
<evidence type="ECO:0000256" key="2">
    <source>
        <dbReference type="ARBA" id="ARBA00004370"/>
    </source>
</evidence>
<keyword evidence="7 8" id="KW-0472">Membrane</keyword>
<evidence type="ECO:0000313" key="9">
    <source>
        <dbReference type="EMBL" id="SGZ40430.1"/>
    </source>
</evidence>
<accession>A0A1L0FLI9</accession>
<dbReference type="PANTHER" id="PTHR14360">
    <property type="entry name" value="PROTEIN FMP32, MITOCHONDRIAL"/>
    <property type="match status" value="1"/>
</dbReference>